<organism evidence="2 3">
    <name type="scientific">Huso huso</name>
    <name type="common">Beluga</name>
    <name type="synonym">Acipenser huso</name>
    <dbReference type="NCBI Taxonomy" id="61971"/>
    <lineage>
        <taxon>Eukaryota</taxon>
        <taxon>Metazoa</taxon>
        <taxon>Chordata</taxon>
        <taxon>Craniata</taxon>
        <taxon>Vertebrata</taxon>
        <taxon>Euteleostomi</taxon>
        <taxon>Actinopterygii</taxon>
        <taxon>Chondrostei</taxon>
        <taxon>Acipenseriformes</taxon>
        <taxon>Acipenseridae</taxon>
        <taxon>Huso</taxon>
    </lineage>
</organism>
<dbReference type="InterPro" id="IPR013170">
    <property type="entry name" value="mRNA_splic_Cwf21_dom"/>
</dbReference>
<feature type="domain" description="CWF21" evidence="1">
    <location>
        <begin position="57"/>
        <end position="82"/>
    </location>
</feature>
<dbReference type="InterPro" id="IPR052109">
    <property type="entry name" value="SRRM_Domain-Containing"/>
</dbReference>
<sequence length="120" mass="13646">MYNGIGLVTPLPSRINSFWWDVQIGLPARGARQDARTDEELDKLESSLTRAPNPEILEHERKRGLELKCAQLQDMMEEQGSSGSLCRRSMKMFESLCVHVSLCLSGTLWRRSMRRLPPSG</sequence>
<reference evidence="2 3" key="1">
    <citation type="submission" date="2021-05" db="EMBL/GenBank/DDBJ databases">
        <authorList>
            <person name="Zahm M."/>
            <person name="Klopp C."/>
            <person name="Cabau C."/>
            <person name="Kuhl H."/>
            <person name="Suciu R."/>
            <person name="Ciorpac M."/>
            <person name="Holostenco D."/>
            <person name="Gessner J."/>
            <person name="Wuertz S."/>
            <person name="Hohne C."/>
            <person name="Stock M."/>
            <person name="Gislard M."/>
            <person name="Lluch J."/>
            <person name="Milhes M."/>
            <person name="Lampietro C."/>
            <person name="Lopez Roques C."/>
            <person name="Donnadieu C."/>
            <person name="Du K."/>
            <person name="Schartl M."/>
            <person name="Guiguen Y."/>
        </authorList>
    </citation>
    <scope>NUCLEOTIDE SEQUENCE [LARGE SCALE GENOMIC DNA]</scope>
    <source>
        <strain evidence="2">Hh-F2</strain>
        <tissue evidence="2">Blood</tissue>
    </source>
</reference>
<evidence type="ECO:0000313" key="3">
    <source>
        <dbReference type="Proteomes" id="UP001369086"/>
    </source>
</evidence>
<dbReference type="PANTHER" id="PTHR34755:SF3">
    <property type="entry name" value="SERINE_ARGININE REPETITIVE MATRIX PROTEIN 2"/>
    <property type="match status" value="1"/>
</dbReference>
<keyword evidence="3" id="KW-1185">Reference proteome</keyword>
<accession>A0ABR0Y664</accession>
<dbReference type="EMBL" id="JAHFZB010000048">
    <property type="protein sequence ID" value="KAK6467740.1"/>
    <property type="molecule type" value="Genomic_DNA"/>
</dbReference>
<dbReference type="Pfam" id="PF08312">
    <property type="entry name" value="cwf21"/>
    <property type="match status" value="1"/>
</dbReference>
<evidence type="ECO:0000259" key="1">
    <source>
        <dbReference type="Pfam" id="PF08312"/>
    </source>
</evidence>
<protein>
    <submittedName>
        <fullName evidence="2">Serine/arginine repetitive matrix protein 2-like</fullName>
    </submittedName>
</protein>
<evidence type="ECO:0000313" key="2">
    <source>
        <dbReference type="EMBL" id="KAK6467740.1"/>
    </source>
</evidence>
<proteinExistence type="predicted"/>
<dbReference type="Proteomes" id="UP001369086">
    <property type="component" value="Unassembled WGS sequence"/>
</dbReference>
<comment type="caution">
    <text evidence="2">The sequence shown here is derived from an EMBL/GenBank/DDBJ whole genome shotgun (WGS) entry which is preliminary data.</text>
</comment>
<name>A0ABR0Y664_HUSHU</name>
<dbReference type="PANTHER" id="PTHR34755">
    <property type="entry name" value="SERINE/ARGININE REPETITIVE MATRIX PROTEIN 3-RELATED"/>
    <property type="match status" value="1"/>
</dbReference>
<gene>
    <name evidence="2" type="ORF">HHUSO_G34792</name>
</gene>